<evidence type="ECO:0000256" key="1">
    <source>
        <dbReference type="SAM" id="SignalP"/>
    </source>
</evidence>
<dbReference type="NCBIfam" id="TIGR02001">
    <property type="entry name" value="gcw_chp"/>
    <property type="match status" value="1"/>
</dbReference>
<reference evidence="2 3" key="1">
    <citation type="submission" date="2021-03" db="EMBL/GenBank/DDBJ databases">
        <title>Thiomicrorhabdus sp.nov.,novel sulfur-oxidizing bacteria isolated from coastal sediment.</title>
        <authorList>
            <person name="Liu X."/>
        </authorList>
    </citation>
    <scope>NUCLEOTIDE SEQUENCE [LARGE SCALE GENOMIC DNA]</scope>
    <source>
        <strain evidence="2 3">6S2-11</strain>
    </source>
</reference>
<evidence type="ECO:0000313" key="2">
    <source>
        <dbReference type="EMBL" id="MBO1927925.1"/>
    </source>
</evidence>
<dbReference type="EMBL" id="JAGETV010000021">
    <property type="protein sequence ID" value="MBO1927925.1"/>
    <property type="molecule type" value="Genomic_DNA"/>
</dbReference>
<sequence length="222" mass="23725">MKKSLQLKPLLLSLAVAGSSMAAIAPATTQAGVSANVGMVSNYIFRGVEQTESASASAGLDYEHESGIYVGTWVADVEDGLEYDIYAGWSGEIEGFSVGAGFAGYYYTDDAFDDTYQELNLSVGYGPVTVGYDRGEYDNYGNKLDYDHMYASIGLGDFSATVGQLDGDMDTKDDELTYVDVGYSFSLAEGLDGGVNYIYSDPDGGDSADYLVLSITKSFDLM</sequence>
<keyword evidence="1" id="KW-0732">Signal</keyword>
<dbReference type="Pfam" id="PF09694">
    <property type="entry name" value="Gcw_chp"/>
    <property type="match status" value="1"/>
</dbReference>
<keyword evidence="3" id="KW-1185">Reference proteome</keyword>
<comment type="caution">
    <text evidence="2">The sequence shown here is derived from an EMBL/GenBank/DDBJ whole genome shotgun (WGS) entry which is preliminary data.</text>
</comment>
<dbReference type="InterPro" id="IPR010239">
    <property type="entry name" value="CHP02001"/>
</dbReference>
<organism evidence="2 3">
    <name type="scientific">Thiomicrorhabdus marina</name>
    <dbReference type="NCBI Taxonomy" id="2818442"/>
    <lineage>
        <taxon>Bacteria</taxon>
        <taxon>Pseudomonadati</taxon>
        <taxon>Pseudomonadota</taxon>
        <taxon>Gammaproteobacteria</taxon>
        <taxon>Thiotrichales</taxon>
        <taxon>Piscirickettsiaceae</taxon>
        <taxon>Thiomicrorhabdus</taxon>
    </lineage>
</organism>
<name>A0ABS3Q7X5_9GAMM</name>
<proteinExistence type="predicted"/>
<evidence type="ECO:0008006" key="4">
    <source>
        <dbReference type="Google" id="ProtNLM"/>
    </source>
</evidence>
<dbReference type="SUPFAM" id="SSF56935">
    <property type="entry name" value="Porins"/>
    <property type="match status" value="1"/>
</dbReference>
<accession>A0ABS3Q7X5</accession>
<gene>
    <name evidence="2" type="ORF">J3998_10090</name>
</gene>
<feature type="chain" id="PRO_5046306879" description="Histidine kinase" evidence="1">
    <location>
        <begin position="23"/>
        <end position="222"/>
    </location>
</feature>
<dbReference type="RefSeq" id="WP_208150540.1">
    <property type="nucleotide sequence ID" value="NZ_JAGETV010000021.1"/>
</dbReference>
<evidence type="ECO:0000313" key="3">
    <source>
        <dbReference type="Proteomes" id="UP000664835"/>
    </source>
</evidence>
<protein>
    <recommendedName>
        <fullName evidence="4">Histidine kinase</fullName>
    </recommendedName>
</protein>
<feature type="signal peptide" evidence="1">
    <location>
        <begin position="1"/>
        <end position="22"/>
    </location>
</feature>
<dbReference type="Proteomes" id="UP000664835">
    <property type="component" value="Unassembled WGS sequence"/>
</dbReference>